<proteinExistence type="predicted"/>
<dbReference type="RefSeq" id="WP_184200216.1">
    <property type="nucleotide sequence ID" value="NZ_JACHGW010000003.1"/>
</dbReference>
<keyword evidence="1" id="KW-0812">Transmembrane</keyword>
<comment type="caution">
    <text evidence="2">The sequence shown here is derived from an EMBL/GenBank/DDBJ whole genome shotgun (WGS) entry which is preliminary data.</text>
</comment>
<protein>
    <submittedName>
        <fullName evidence="2">Uncharacterized protein</fullName>
    </submittedName>
</protein>
<evidence type="ECO:0000313" key="2">
    <source>
        <dbReference type="EMBL" id="MBB6052038.1"/>
    </source>
</evidence>
<gene>
    <name evidence="2" type="ORF">HNQ39_003848</name>
</gene>
<organism evidence="2 3">
    <name type="scientific">Armatimonas rosea</name>
    <dbReference type="NCBI Taxonomy" id="685828"/>
    <lineage>
        <taxon>Bacteria</taxon>
        <taxon>Bacillati</taxon>
        <taxon>Armatimonadota</taxon>
        <taxon>Armatimonadia</taxon>
        <taxon>Armatimonadales</taxon>
        <taxon>Armatimonadaceae</taxon>
        <taxon>Armatimonas</taxon>
    </lineage>
</organism>
<name>A0A7W9W7U0_ARMRO</name>
<feature type="transmembrane region" description="Helical" evidence="1">
    <location>
        <begin position="6"/>
        <end position="29"/>
    </location>
</feature>
<dbReference type="EMBL" id="JACHGW010000003">
    <property type="protein sequence ID" value="MBB6052038.1"/>
    <property type="molecule type" value="Genomic_DNA"/>
</dbReference>
<sequence>MSPWAVTGIGCAVLLVGSIVGIGACGVQMSNAMKEELKKPIDKEQVLAELGDTPLYPKIQFDENSTKIGRAGMKIGGRFVPAQRTAIAGFRTEDAPALVYGWYDEQLLKAGYRLEDGRDNKRGGHSYRKDHDMVVVRVNPDKGEANSLMVMRFYNIKK</sequence>
<accession>A0A7W9W7U0</accession>
<keyword evidence="3" id="KW-1185">Reference proteome</keyword>
<evidence type="ECO:0000256" key="1">
    <source>
        <dbReference type="SAM" id="Phobius"/>
    </source>
</evidence>
<dbReference type="Proteomes" id="UP000520814">
    <property type="component" value="Unassembled WGS sequence"/>
</dbReference>
<dbReference type="AlphaFoldDB" id="A0A7W9W7U0"/>
<reference evidence="2 3" key="1">
    <citation type="submission" date="2020-08" db="EMBL/GenBank/DDBJ databases">
        <title>Genomic Encyclopedia of Type Strains, Phase IV (KMG-IV): sequencing the most valuable type-strain genomes for metagenomic binning, comparative biology and taxonomic classification.</title>
        <authorList>
            <person name="Goeker M."/>
        </authorList>
    </citation>
    <scope>NUCLEOTIDE SEQUENCE [LARGE SCALE GENOMIC DNA]</scope>
    <source>
        <strain evidence="2 3">DSM 23562</strain>
    </source>
</reference>
<keyword evidence="1" id="KW-0472">Membrane</keyword>
<evidence type="ECO:0000313" key="3">
    <source>
        <dbReference type="Proteomes" id="UP000520814"/>
    </source>
</evidence>
<keyword evidence="1" id="KW-1133">Transmembrane helix</keyword>